<dbReference type="Proteomes" id="UP000265520">
    <property type="component" value="Unassembled WGS sequence"/>
</dbReference>
<name>A0A392NF79_9FABA</name>
<accession>A0A392NF79</accession>
<evidence type="ECO:0000313" key="2">
    <source>
        <dbReference type="EMBL" id="MCH98507.1"/>
    </source>
</evidence>
<dbReference type="EMBL" id="LXQA010037789">
    <property type="protein sequence ID" value="MCH98507.1"/>
    <property type="molecule type" value="Genomic_DNA"/>
</dbReference>
<comment type="caution">
    <text evidence="2">The sequence shown here is derived from an EMBL/GenBank/DDBJ whole genome shotgun (WGS) entry which is preliminary data.</text>
</comment>
<gene>
    <name evidence="2" type="ORF">A2U01_0019510</name>
</gene>
<feature type="compositionally biased region" description="Acidic residues" evidence="1">
    <location>
        <begin position="1"/>
        <end position="16"/>
    </location>
</feature>
<feature type="region of interest" description="Disordered" evidence="1">
    <location>
        <begin position="1"/>
        <end position="145"/>
    </location>
</feature>
<evidence type="ECO:0000256" key="1">
    <source>
        <dbReference type="SAM" id="MobiDB-lite"/>
    </source>
</evidence>
<feature type="compositionally biased region" description="Polar residues" evidence="1">
    <location>
        <begin position="129"/>
        <end position="139"/>
    </location>
</feature>
<keyword evidence="3" id="KW-1185">Reference proteome</keyword>
<dbReference type="AlphaFoldDB" id="A0A392NF79"/>
<protein>
    <submittedName>
        <fullName evidence="2">Envelope-like protein</fullName>
    </submittedName>
</protein>
<organism evidence="2 3">
    <name type="scientific">Trifolium medium</name>
    <dbReference type="NCBI Taxonomy" id="97028"/>
    <lineage>
        <taxon>Eukaryota</taxon>
        <taxon>Viridiplantae</taxon>
        <taxon>Streptophyta</taxon>
        <taxon>Embryophyta</taxon>
        <taxon>Tracheophyta</taxon>
        <taxon>Spermatophyta</taxon>
        <taxon>Magnoliopsida</taxon>
        <taxon>eudicotyledons</taxon>
        <taxon>Gunneridae</taxon>
        <taxon>Pentapetalae</taxon>
        <taxon>rosids</taxon>
        <taxon>fabids</taxon>
        <taxon>Fabales</taxon>
        <taxon>Fabaceae</taxon>
        <taxon>Papilionoideae</taxon>
        <taxon>50 kb inversion clade</taxon>
        <taxon>NPAAA clade</taxon>
        <taxon>Hologalegina</taxon>
        <taxon>IRL clade</taxon>
        <taxon>Trifolieae</taxon>
        <taxon>Trifolium</taxon>
    </lineage>
</organism>
<evidence type="ECO:0000313" key="3">
    <source>
        <dbReference type="Proteomes" id="UP000265520"/>
    </source>
</evidence>
<sequence length="245" mass="26730">QAPDNTDEASEYESASDLDKSQSNLVTDENDKENVSAEKVVDSQSEESEKTVSIEKSAERTPDPSIAKGPWSRTGKPVPSASEVAKTSKPTKKTNLKPVLYGPKRTWSKDVPTTEKKKKSLKRKEAPSNVATTGTSSRKSIGGKKVPLNVPSAPMDNVSFHHENSASRWKYVYNRRLALEKELGKDALECQEIVDLIGEAGLMKTVWGLGKCVEFSPTVINQFLGRSIEAEAEIGLCFEVCASGL</sequence>
<feature type="non-terminal residue" evidence="2">
    <location>
        <position position="1"/>
    </location>
</feature>
<feature type="compositionally biased region" description="Basic and acidic residues" evidence="1">
    <location>
        <begin position="32"/>
        <end position="62"/>
    </location>
</feature>
<proteinExistence type="predicted"/>
<reference evidence="2 3" key="1">
    <citation type="journal article" date="2018" name="Front. Plant Sci.">
        <title>Red Clover (Trifolium pratense) and Zigzag Clover (T. medium) - A Picture of Genomic Similarities and Differences.</title>
        <authorList>
            <person name="Dluhosova J."/>
            <person name="Istvanek J."/>
            <person name="Nedelnik J."/>
            <person name="Repkova J."/>
        </authorList>
    </citation>
    <scope>NUCLEOTIDE SEQUENCE [LARGE SCALE GENOMIC DNA]</scope>
    <source>
        <strain evidence="3">cv. 10/8</strain>
        <tissue evidence="2">Leaf</tissue>
    </source>
</reference>